<keyword evidence="1" id="KW-0812">Transmembrane</keyword>
<keyword evidence="3" id="KW-0858">Xylan degradation</keyword>
<dbReference type="InterPro" id="IPR002509">
    <property type="entry name" value="NODB_dom"/>
</dbReference>
<keyword evidence="1" id="KW-0472">Membrane</keyword>
<dbReference type="PROSITE" id="PS51677">
    <property type="entry name" value="NODB"/>
    <property type="match status" value="1"/>
</dbReference>
<feature type="domain" description="NodB homology" evidence="2">
    <location>
        <begin position="102"/>
        <end position="303"/>
    </location>
</feature>
<evidence type="ECO:0000313" key="3">
    <source>
        <dbReference type="EMBL" id="AMN36127.1"/>
    </source>
</evidence>
<proteinExistence type="predicted"/>
<evidence type="ECO:0000256" key="1">
    <source>
        <dbReference type="SAM" id="Phobius"/>
    </source>
</evidence>
<keyword evidence="3" id="KW-0624">Polysaccharide degradation</keyword>
<reference evidence="3 4" key="1">
    <citation type="journal article" date="2016" name="PLoS ONE">
        <title>Plasmid Characterization and Chromosome Analysis of Two netF+ Clostridium perfringens Isolates Associated with Foal and Canine Necrotizing Enteritis.</title>
        <authorList>
            <person name="Mehdizadeh Gohari I."/>
            <person name="Kropinski A.M."/>
            <person name="Weese S.J."/>
            <person name="Parreira V.R."/>
            <person name="Whitehead A.E."/>
            <person name="Boerlin P."/>
            <person name="Prescott J.F."/>
        </authorList>
    </citation>
    <scope>NUCLEOTIDE SEQUENCE [LARGE SCALE GENOMIC DNA]</scope>
    <source>
        <strain evidence="3 4">JP838</strain>
    </source>
</reference>
<dbReference type="GO" id="GO:0016798">
    <property type="term" value="F:hydrolase activity, acting on glycosyl bonds"/>
    <property type="evidence" value="ECO:0007669"/>
    <property type="project" value="UniProtKB-KW"/>
</dbReference>
<dbReference type="PANTHER" id="PTHR10587">
    <property type="entry name" value="GLYCOSYL TRANSFERASE-RELATED"/>
    <property type="match status" value="1"/>
</dbReference>
<dbReference type="AlphaFoldDB" id="A0A127EJK9"/>
<dbReference type="GO" id="GO:0016810">
    <property type="term" value="F:hydrolase activity, acting on carbon-nitrogen (but not peptide) bonds"/>
    <property type="evidence" value="ECO:0007669"/>
    <property type="project" value="InterPro"/>
</dbReference>
<keyword evidence="3" id="KW-0119">Carbohydrate metabolism</keyword>
<organism evidence="3 4">
    <name type="scientific">Clostridium perfringens</name>
    <dbReference type="NCBI Taxonomy" id="1502"/>
    <lineage>
        <taxon>Bacteria</taxon>
        <taxon>Bacillati</taxon>
        <taxon>Bacillota</taxon>
        <taxon>Clostridia</taxon>
        <taxon>Eubacteriales</taxon>
        <taxon>Clostridiaceae</taxon>
        <taxon>Clostridium</taxon>
    </lineage>
</organism>
<dbReference type="OrthoDB" id="258610at2"/>
<dbReference type="Proteomes" id="UP000070260">
    <property type="component" value="Chromosome"/>
</dbReference>
<evidence type="ECO:0000313" key="4">
    <source>
        <dbReference type="Proteomes" id="UP000070260"/>
    </source>
</evidence>
<feature type="transmembrane region" description="Helical" evidence="1">
    <location>
        <begin position="20"/>
        <end position="42"/>
    </location>
</feature>
<dbReference type="EMBL" id="CP010994">
    <property type="protein sequence ID" value="AMN36127.1"/>
    <property type="molecule type" value="Genomic_DNA"/>
</dbReference>
<dbReference type="PANTHER" id="PTHR10587:SF125">
    <property type="entry name" value="POLYSACCHARIDE DEACETYLASE YHEN-RELATED"/>
    <property type="match status" value="1"/>
</dbReference>
<dbReference type="InterPro" id="IPR011330">
    <property type="entry name" value="Glyco_hydro/deAcase_b/a-brl"/>
</dbReference>
<dbReference type="CDD" id="cd10944">
    <property type="entry name" value="CE4_SmPgdA_like"/>
    <property type="match status" value="1"/>
</dbReference>
<evidence type="ECO:0000259" key="2">
    <source>
        <dbReference type="PROSITE" id="PS51677"/>
    </source>
</evidence>
<keyword evidence="1" id="KW-1133">Transmembrane helix</keyword>
<name>A0A127EJK9_CLOPF</name>
<dbReference type="RefSeq" id="WP_061428729.1">
    <property type="nucleotide sequence ID" value="NZ_CATNZO010000001.1"/>
</dbReference>
<dbReference type="Pfam" id="PF01522">
    <property type="entry name" value="Polysacc_deac_1"/>
    <property type="match status" value="1"/>
</dbReference>
<dbReference type="Gene3D" id="3.20.20.370">
    <property type="entry name" value="Glycoside hydrolase/deacetylase"/>
    <property type="match status" value="1"/>
</dbReference>
<dbReference type="PATRIC" id="fig|1502.177.peg.2105"/>
<gene>
    <name evidence="3" type="ORF">JFP838_10265</name>
</gene>
<accession>A0A127EJK9</accession>
<keyword evidence="3" id="KW-0378">Hydrolase</keyword>
<dbReference type="SUPFAM" id="SSF88713">
    <property type="entry name" value="Glycoside hydrolase/deacetylase"/>
    <property type="match status" value="1"/>
</dbReference>
<sequence>MSKEIFSKRRNSNKNNFLKIFLGVLAIIILLWVGIKVVTMIGSNLANKASINKEQEEQEKVIKPNPDDVMPGMNITYEADKYAVDAKDVQAMANDTYKGEGKYVFLTFDDGPSNSTEKILNILKDKDVHGTFFVLGSSIEKDAKRQEYLKEELKSGNAIANHSYSHDFKKLYPGNKLKIDYFMDEFNKTNDIMKSILGGEFDCKVLRMPGGYGTRKYYKDPSLKEFDNTLQENGIINVDWNALDGDAEGKPYSTEEMLNYVKKTSKGKNHVVILMHDAAGKEKTVEILPQIIDYYKNEGYEFKVIKNTSKEENNRNKTENNTEKSSK</sequence>
<dbReference type="InterPro" id="IPR050248">
    <property type="entry name" value="Polysacc_deacetylase_ArnD"/>
</dbReference>
<dbReference type="GO" id="GO:0045493">
    <property type="term" value="P:xylan catabolic process"/>
    <property type="evidence" value="ECO:0007669"/>
    <property type="project" value="UniProtKB-KW"/>
</dbReference>
<keyword evidence="3" id="KW-0326">Glycosidase</keyword>
<protein>
    <submittedName>
        <fullName evidence="3">1,4-beta-xylanase</fullName>
    </submittedName>
</protein>